<organism evidence="2 3">
    <name type="scientific">Actinokineospora auranticolor</name>
    <dbReference type="NCBI Taxonomy" id="155976"/>
    <lineage>
        <taxon>Bacteria</taxon>
        <taxon>Bacillati</taxon>
        <taxon>Actinomycetota</taxon>
        <taxon>Actinomycetes</taxon>
        <taxon>Pseudonocardiales</taxon>
        <taxon>Pseudonocardiaceae</taxon>
        <taxon>Actinokineospora</taxon>
    </lineage>
</organism>
<feature type="compositionally biased region" description="Low complexity" evidence="1">
    <location>
        <begin position="348"/>
        <end position="360"/>
    </location>
</feature>
<evidence type="ECO:0000313" key="3">
    <source>
        <dbReference type="Proteomes" id="UP000239203"/>
    </source>
</evidence>
<dbReference type="AlphaFoldDB" id="A0A2S6GWH0"/>
<dbReference type="EMBL" id="PTIX01000003">
    <property type="protein sequence ID" value="PPK69564.1"/>
    <property type="molecule type" value="Genomic_DNA"/>
</dbReference>
<feature type="compositionally biased region" description="Gly residues" evidence="1">
    <location>
        <begin position="301"/>
        <end position="325"/>
    </location>
</feature>
<dbReference type="SUPFAM" id="SSF140453">
    <property type="entry name" value="EsxAB dimer-like"/>
    <property type="match status" value="1"/>
</dbReference>
<evidence type="ECO:0000256" key="1">
    <source>
        <dbReference type="SAM" id="MobiDB-lite"/>
    </source>
</evidence>
<reference evidence="2 3" key="1">
    <citation type="submission" date="2018-02" db="EMBL/GenBank/DDBJ databases">
        <title>Genomic Encyclopedia of Archaeal and Bacterial Type Strains, Phase II (KMG-II): from individual species to whole genera.</title>
        <authorList>
            <person name="Goeker M."/>
        </authorList>
    </citation>
    <scope>NUCLEOTIDE SEQUENCE [LARGE SCALE GENOMIC DNA]</scope>
    <source>
        <strain evidence="2 3">YU 961-1</strain>
    </source>
</reference>
<proteinExistence type="predicted"/>
<dbReference type="RefSeq" id="WP_245931145.1">
    <property type="nucleotide sequence ID" value="NZ_CP154825.1"/>
</dbReference>
<sequence>MRAQWQDDSDWQPAEIDVGRYFEADTGEAVLAESAPVEASAGAAHSPRAGAPSLASAQPPADQVPTVQGGLDGPDIEANISSYLDFLTRLCRELGMPDPVEEYFAPVVGRWSDMHAEAERWRTVGAVSELVVNDLTQPLGGLDAAWKGADADSFIGYMAKVGLAGNDMSDAMIAMGEVLDATADGLREIVTEMAGLLAEVAETGKQSTSGPGRNDDRTRQYLDAVNRPTRELFEAVRQVLEALVRLCDSLDGSKVFDTVAMEHKFPGENWAFAEVPEVTVPKTPVTPPTSESVPAGAGFEPSGGGGFGGGGGGLGGGGIGAGAGTGATPTPPQPGGYVSAGEAPPSRPGGMPAPLAAAAESGGGRGGGGGMMGGMPMGGMMGGMGHGAGGSNEHKPRTRVAGNPQDIFGKPAKSSPAVIGDN</sequence>
<feature type="region of interest" description="Disordered" evidence="1">
    <location>
        <begin position="282"/>
        <end position="422"/>
    </location>
</feature>
<dbReference type="Proteomes" id="UP000239203">
    <property type="component" value="Unassembled WGS sequence"/>
</dbReference>
<keyword evidence="3" id="KW-1185">Reference proteome</keyword>
<feature type="compositionally biased region" description="Gly residues" evidence="1">
    <location>
        <begin position="361"/>
        <end position="390"/>
    </location>
</feature>
<gene>
    <name evidence="2" type="ORF">CLV40_103174</name>
</gene>
<name>A0A2S6GWH0_9PSEU</name>
<comment type="caution">
    <text evidence="2">The sequence shown here is derived from an EMBL/GenBank/DDBJ whole genome shotgun (WGS) entry which is preliminary data.</text>
</comment>
<dbReference type="Gene3D" id="1.10.287.1060">
    <property type="entry name" value="ESAT-6-like"/>
    <property type="match status" value="1"/>
</dbReference>
<feature type="region of interest" description="Disordered" evidence="1">
    <location>
        <begin position="36"/>
        <end position="68"/>
    </location>
</feature>
<protein>
    <recommendedName>
        <fullName evidence="4">Type VII secretion system (Wss) protein ESAT-6</fullName>
    </recommendedName>
</protein>
<dbReference type="InterPro" id="IPR036689">
    <property type="entry name" value="ESAT-6-like_sf"/>
</dbReference>
<feature type="compositionally biased region" description="Low complexity" evidence="1">
    <location>
        <begin position="282"/>
        <end position="300"/>
    </location>
</feature>
<accession>A0A2S6GWH0</accession>
<evidence type="ECO:0008006" key="4">
    <source>
        <dbReference type="Google" id="ProtNLM"/>
    </source>
</evidence>
<evidence type="ECO:0000313" key="2">
    <source>
        <dbReference type="EMBL" id="PPK69564.1"/>
    </source>
</evidence>